<dbReference type="InterPro" id="IPR008574">
    <property type="entry name" value="Nematodes_ZYG-11_interact"/>
</dbReference>
<dbReference type="Pfam" id="PF05884">
    <property type="entry name" value="ZYG-11_interact"/>
    <property type="match status" value="1"/>
</dbReference>
<evidence type="ECO:0000313" key="4">
    <source>
        <dbReference type="Proteomes" id="UP001152747"/>
    </source>
</evidence>
<gene>
    <name evidence="3" type="ORF">CAMP_LOCUS8937</name>
</gene>
<dbReference type="EMBL" id="CANHGI010000003">
    <property type="protein sequence ID" value="CAI5446300.1"/>
    <property type="molecule type" value="Genomic_DNA"/>
</dbReference>
<feature type="region of interest" description="Disordered" evidence="1">
    <location>
        <begin position="1"/>
        <end position="21"/>
    </location>
</feature>
<dbReference type="AlphaFoldDB" id="A0A9P1IJN8"/>
<sequence length="305" mass="32511">MENENSNLEVQTPTRVGPPSDPVLLGEQADNVTFQNAIEAYTKYGHELQHLQEEGQKTISTAIERLRSNAGNTSVESIQHKGQNLYEVLIDFEDTSIPTRSLSEVFALSTLSLAVFAISSLISEYLLGPLATVFIQPLGAAIVSSIIIPVFIYSYIDNNQALIGAQMILLTGAIQGFLSGSACSHLALSSEPIVPLSAVVSSFAITLADQRSRLSALKIVGGVSLGIHLTYGLFSGLLSFPYITLSLLYTAAVLVPIQLGARDKKNASVNYYSIVVLSLTVAARGVIYGLAGMTSEELNAASKSK</sequence>
<keyword evidence="2" id="KW-0812">Transmembrane</keyword>
<dbReference type="PANTHER" id="PTHR31176">
    <property type="entry name" value="MFS DOMAIN-CONTAINING PROTEIN-RELATED"/>
    <property type="match status" value="1"/>
</dbReference>
<name>A0A9P1IJN8_9PELO</name>
<dbReference type="PANTHER" id="PTHR31176:SF2">
    <property type="entry name" value="DUF389 DOMAIN MEMBRANE PROTEIN"/>
    <property type="match status" value="1"/>
</dbReference>
<organism evidence="3 4">
    <name type="scientific">Caenorhabditis angaria</name>
    <dbReference type="NCBI Taxonomy" id="860376"/>
    <lineage>
        <taxon>Eukaryota</taxon>
        <taxon>Metazoa</taxon>
        <taxon>Ecdysozoa</taxon>
        <taxon>Nematoda</taxon>
        <taxon>Chromadorea</taxon>
        <taxon>Rhabditida</taxon>
        <taxon>Rhabditina</taxon>
        <taxon>Rhabditomorpha</taxon>
        <taxon>Rhabditoidea</taxon>
        <taxon>Rhabditidae</taxon>
        <taxon>Peloderinae</taxon>
        <taxon>Caenorhabditis</taxon>
    </lineage>
</organism>
<keyword evidence="2" id="KW-1133">Transmembrane helix</keyword>
<protein>
    <submittedName>
        <fullName evidence="3">Uncharacterized protein</fullName>
    </submittedName>
</protein>
<keyword evidence="2" id="KW-0472">Membrane</keyword>
<feature type="transmembrane region" description="Helical" evidence="2">
    <location>
        <begin position="133"/>
        <end position="156"/>
    </location>
</feature>
<dbReference type="OrthoDB" id="5831161at2759"/>
<comment type="caution">
    <text evidence="3">The sequence shown here is derived from an EMBL/GenBank/DDBJ whole genome shotgun (WGS) entry which is preliminary data.</text>
</comment>
<evidence type="ECO:0000256" key="2">
    <source>
        <dbReference type="SAM" id="Phobius"/>
    </source>
</evidence>
<feature type="transmembrane region" description="Helical" evidence="2">
    <location>
        <begin position="271"/>
        <end position="291"/>
    </location>
</feature>
<accession>A0A9P1IJN8</accession>
<feature type="compositionally biased region" description="Polar residues" evidence="1">
    <location>
        <begin position="1"/>
        <end position="14"/>
    </location>
</feature>
<feature type="transmembrane region" description="Helical" evidence="2">
    <location>
        <begin position="105"/>
        <end position="127"/>
    </location>
</feature>
<evidence type="ECO:0000256" key="1">
    <source>
        <dbReference type="SAM" id="MobiDB-lite"/>
    </source>
</evidence>
<dbReference type="Proteomes" id="UP001152747">
    <property type="component" value="Unassembled WGS sequence"/>
</dbReference>
<keyword evidence="4" id="KW-1185">Reference proteome</keyword>
<evidence type="ECO:0000313" key="3">
    <source>
        <dbReference type="EMBL" id="CAI5446300.1"/>
    </source>
</evidence>
<reference evidence="3" key="1">
    <citation type="submission" date="2022-11" db="EMBL/GenBank/DDBJ databases">
        <authorList>
            <person name="Kikuchi T."/>
        </authorList>
    </citation>
    <scope>NUCLEOTIDE SEQUENCE</scope>
    <source>
        <strain evidence="3">PS1010</strain>
    </source>
</reference>
<proteinExistence type="predicted"/>